<dbReference type="EMBL" id="JABDJR010000647">
    <property type="protein sequence ID" value="NNF08292.1"/>
    <property type="molecule type" value="Genomic_DNA"/>
</dbReference>
<protein>
    <submittedName>
        <fullName evidence="2">T9SS type A sorting domain-containing protein</fullName>
    </submittedName>
</protein>
<sequence>STPAAGDRSLVVTDTRAMALRTSGNAVFSICDVTGVGDVFEPRAILTPMFPNPMRTSGSTLRYQVERTGPVSIEVYNATGRLQRTLVDQVMPQGSFEIYWDGRNRKGVLVPNGVYYALVKQTGVRESSRVTVLR</sequence>
<dbReference type="AlphaFoldDB" id="A0A7Y2EBZ1"/>
<dbReference type="InterPro" id="IPR026444">
    <property type="entry name" value="Secre_tail"/>
</dbReference>
<dbReference type="Proteomes" id="UP000547674">
    <property type="component" value="Unassembled WGS sequence"/>
</dbReference>
<comment type="caution">
    <text evidence="2">The sequence shown here is derived from an EMBL/GenBank/DDBJ whole genome shotgun (WGS) entry which is preliminary data.</text>
</comment>
<evidence type="ECO:0000313" key="2">
    <source>
        <dbReference type="EMBL" id="NNF08292.1"/>
    </source>
</evidence>
<dbReference type="Gene3D" id="2.60.40.4070">
    <property type="match status" value="1"/>
</dbReference>
<name>A0A7Y2EBZ1_UNCEI</name>
<dbReference type="Pfam" id="PF13860">
    <property type="entry name" value="FlgD_ig"/>
    <property type="match status" value="1"/>
</dbReference>
<proteinExistence type="predicted"/>
<feature type="domain" description="FlgD/Vpr Ig-like" evidence="1">
    <location>
        <begin position="71"/>
        <end position="122"/>
    </location>
</feature>
<accession>A0A7Y2EBZ1</accession>
<dbReference type="InterPro" id="IPR025965">
    <property type="entry name" value="FlgD/Vpr_Ig-like"/>
</dbReference>
<evidence type="ECO:0000313" key="3">
    <source>
        <dbReference type="Proteomes" id="UP000547674"/>
    </source>
</evidence>
<evidence type="ECO:0000259" key="1">
    <source>
        <dbReference type="Pfam" id="PF13860"/>
    </source>
</evidence>
<dbReference type="NCBIfam" id="TIGR04183">
    <property type="entry name" value="Por_Secre_tail"/>
    <property type="match status" value="1"/>
</dbReference>
<reference evidence="2 3" key="1">
    <citation type="submission" date="2020-03" db="EMBL/GenBank/DDBJ databases">
        <title>Metabolic flexibility allows generalist bacteria to become dominant in a frequently disturbed ecosystem.</title>
        <authorList>
            <person name="Chen Y.-J."/>
            <person name="Leung P.M."/>
            <person name="Bay S.K."/>
            <person name="Hugenholtz P."/>
            <person name="Kessler A.J."/>
            <person name="Shelley G."/>
            <person name="Waite D.W."/>
            <person name="Cook P.L."/>
            <person name="Greening C."/>
        </authorList>
    </citation>
    <scope>NUCLEOTIDE SEQUENCE [LARGE SCALE GENOMIC DNA]</scope>
    <source>
        <strain evidence="2">SS_bin_28</strain>
    </source>
</reference>
<organism evidence="2 3">
    <name type="scientific">Eiseniibacteriota bacterium</name>
    <dbReference type="NCBI Taxonomy" id="2212470"/>
    <lineage>
        <taxon>Bacteria</taxon>
        <taxon>Candidatus Eiseniibacteriota</taxon>
    </lineage>
</organism>
<feature type="non-terminal residue" evidence="2">
    <location>
        <position position="1"/>
    </location>
</feature>
<gene>
    <name evidence="2" type="ORF">HKN21_16135</name>
</gene>